<feature type="region of interest" description="Disordered" evidence="1">
    <location>
        <begin position="1"/>
        <end position="82"/>
    </location>
</feature>
<proteinExistence type="predicted"/>
<comment type="caution">
    <text evidence="3">The sequence shown here is derived from an EMBL/GenBank/DDBJ whole genome shotgun (WGS) entry which is preliminary data.</text>
</comment>
<evidence type="ECO:0000256" key="2">
    <source>
        <dbReference type="SAM" id="Phobius"/>
    </source>
</evidence>
<dbReference type="EMBL" id="CAJMWV010000049">
    <property type="protein sequence ID" value="CAE6377842.1"/>
    <property type="molecule type" value="Genomic_DNA"/>
</dbReference>
<feature type="transmembrane region" description="Helical" evidence="2">
    <location>
        <begin position="167"/>
        <end position="186"/>
    </location>
</feature>
<reference evidence="3" key="1">
    <citation type="submission" date="2021-01" db="EMBL/GenBank/DDBJ databases">
        <authorList>
            <person name="Kaushik A."/>
        </authorList>
    </citation>
    <scope>NUCLEOTIDE SEQUENCE</scope>
    <source>
        <strain evidence="3">AG3-1AP</strain>
    </source>
</reference>
<dbReference type="OrthoDB" id="3358294at2759"/>
<sequence length="202" mass="22174">MTQNLPLSVVDPGPGGFPEPPVHVTLPAPARTSTRQKPKPTVQSAPAAENQRLDLESFFGPPPELPPVGSEKQESDPRSVFAHEPEPNTVSKYLFWYGFACPLFWLFGAIIFFTAPRPSSGSRPSTDVEASGNPISSMFAQGGTRNSWRLRSLHVQLAERRWSLRCLCAWITLLVFIVCLILGLWAGRVGTFANRGDSVPTM</sequence>
<evidence type="ECO:0000256" key="1">
    <source>
        <dbReference type="SAM" id="MobiDB-lite"/>
    </source>
</evidence>
<gene>
    <name evidence="3" type="ORF">RDB_LOCUS854</name>
</gene>
<evidence type="ECO:0000313" key="4">
    <source>
        <dbReference type="Proteomes" id="UP000663831"/>
    </source>
</evidence>
<dbReference type="AlphaFoldDB" id="A0A8H3A4M4"/>
<keyword evidence="2" id="KW-1133">Transmembrane helix</keyword>
<evidence type="ECO:0000313" key="3">
    <source>
        <dbReference type="EMBL" id="CAE6377842.1"/>
    </source>
</evidence>
<name>A0A8H3A4M4_9AGAM</name>
<organism evidence="3 4">
    <name type="scientific">Rhizoctonia solani</name>
    <dbReference type="NCBI Taxonomy" id="456999"/>
    <lineage>
        <taxon>Eukaryota</taxon>
        <taxon>Fungi</taxon>
        <taxon>Dikarya</taxon>
        <taxon>Basidiomycota</taxon>
        <taxon>Agaricomycotina</taxon>
        <taxon>Agaricomycetes</taxon>
        <taxon>Cantharellales</taxon>
        <taxon>Ceratobasidiaceae</taxon>
        <taxon>Rhizoctonia</taxon>
    </lineage>
</organism>
<feature type="transmembrane region" description="Helical" evidence="2">
    <location>
        <begin position="94"/>
        <end position="115"/>
    </location>
</feature>
<protein>
    <recommendedName>
        <fullName evidence="5">Transmembrane protein</fullName>
    </recommendedName>
</protein>
<keyword evidence="2" id="KW-0812">Transmembrane</keyword>
<dbReference type="Proteomes" id="UP000663831">
    <property type="component" value="Unassembled WGS sequence"/>
</dbReference>
<accession>A0A8H3A4M4</accession>
<evidence type="ECO:0008006" key="5">
    <source>
        <dbReference type="Google" id="ProtNLM"/>
    </source>
</evidence>
<feature type="compositionally biased region" description="Basic and acidic residues" evidence="1">
    <location>
        <begin position="71"/>
        <end position="82"/>
    </location>
</feature>
<keyword evidence="2" id="KW-0472">Membrane</keyword>